<accession>A0ABS9LCP0</accession>
<gene>
    <name evidence="2" type="ORF">LVY72_20960</name>
</gene>
<evidence type="ECO:0000313" key="2">
    <source>
        <dbReference type="EMBL" id="MCG2624366.1"/>
    </source>
</evidence>
<keyword evidence="1" id="KW-0472">Membrane</keyword>
<comment type="caution">
    <text evidence="2">The sequence shown here is derived from an EMBL/GenBank/DDBJ whole genome shotgun (WGS) entry which is preliminary data.</text>
</comment>
<sequence length="206" mass="21460">MRQHAGALNRTWLAILGVLALAGGVLILLIASGTLQTMSSAIAPAGSPVLTMDLHAAFGPAYATAIVLVAGLIIGGLGLWWILAQIPRKNPAGKYRLHRDPASGTTLCDPSVLASAVEHQVNTLPGVVGSSALLRGSATEPDLTMKITVNNRADIQDLLHRINTGVLPDLSTALETPMRRTGIQIEVSSRNANSGTTVESTGTVIY</sequence>
<dbReference type="EMBL" id="JAKLTQ010000024">
    <property type="protein sequence ID" value="MCG2624366.1"/>
    <property type="molecule type" value="Genomic_DNA"/>
</dbReference>
<evidence type="ECO:0000256" key="1">
    <source>
        <dbReference type="SAM" id="Phobius"/>
    </source>
</evidence>
<protein>
    <submittedName>
        <fullName evidence="2">Alkaline shock response membrane anchor protein AmaP</fullName>
    </submittedName>
</protein>
<reference evidence="2" key="1">
    <citation type="submission" date="2022-01" db="EMBL/GenBank/DDBJ databases">
        <authorList>
            <person name="Jo J.-H."/>
            <person name="Im W.-T."/>
        </authorList>
    </citation>
    <scope>NUCLEOTIDE SEQUENCE</scope>
    <source>
        <strain evidence="2">I2-34</strain>
    </source>
</reference>
<proteinExistence type="predicted"/>
<dbReference type="Proteomes" id="UP001165368">
    <property type="component" value="Unassembled WGS sequence"/>
</dbReference>
<keyword evidence="1" id="KW-0812">Transmembrane</keyword>
<feature type="transmembrane region" description="Helical" evidence="1">
    <location>
        <begin position="12"/>
        <end position="31"/>
    </location>
</feature>
<keyword evidence="3" id="KW-1185">Reference proteome</keyword>
<evidence type="ECO:0000313" key="3">
    <source>
        <dbReference type="Proteomes" id="UP001165368"/>
    </source>
</evidence>
<organism evidence="2 3">
    <name type="scientific">Arthrobacter hankyongi</name>
    <dbReference type="NCBI Taxonomy" id="2904801"/>
    <lineage>
        <taxon>Bacteria</taxon>
        <taxon>Bacillati</taxon>
        <taxon>Actinomycetota</taxon>
        <taxon>Actinomycetes</taxon>
        <taxon>Micrococcales</taxon>
        <taxon>Micrococcaceae</taxon>
        <taxon>Arthrobacter</taxon>
    </lineage>
</organism>
<dbReference type="RefSeq" id="WP_237826167.1">
    <property type="nucleotide sequence ID" value="NZ_JAKLTQ010000024.1"/>
</dbReference>
<feature type="transmembrane region" description="Helical" evidence="1">
    <location>
        <begin position="61"/>
        <end position="84"/>
    </location>
</feature>
<keyword evidence="1" id="KW-1133">Transmembrane helix</keyword>
<name>A0ABS9LCP0_9MICC</name>